<dbReference type="SUPFAM" id="SSF52540">
    <property type="entry name" value="P-loop containing nucleoside triphosphate hydrolases"/>
    <property type="match status" value="1"/>
</dbReference>
<dbReference type="PANTHER" id="PTHR10803">
    <property type="entry name" value="ARSENICAL PUMP-DRIVING ATPASE ARSENITE-TRANSLOCATING ATPASE"/>
    <property type="match status" value="1"/>
</dbReference>
<dbReference type="GO" id="GO:0005524">
    <property type="term" value="F:ATP binding"/>
    <property type="evidence" value="ECO:0007669"/>
    <property type="project" value="InterPro"/>
</dbReference>
<dbReference type="RefSeq" id="WP_015797711.1">
    <property type="nucleotide sequence ID" value="NC_013124.1"/>
</dbReference>
<dbReference type="InterPro" id="IPR027417">
    <property type="entry name" value="P-loop_NTPase"/>
</dbReference>
<dbReference type="STRING" id="525909.Afer_0237"/>
<gene>
    <name evidence="2" type="ordered locus">Afer_0237</name>
</gene>
<evidence type="ECO:0000259" key="1">
    <source>
        <dbReference type="Pfam" id="PF02374"/>
    </source>
</evidence>
<accession>C7M2G2</accession>
<dbReference type="eggNOG" id="COG0003">
    <property type="taxonomic scope" value="Bacteria"/>
</dbReference>
<dbReference type="GO" id="GO:0016887">
    <property type="term" value="F:ATP hydrolysis activity"/>
    <property type="evidence" value="ECO:0007669"/>
    <property type="project" value="InterPro"/>
</dbReference>
<dbReference type="PANTHER" id="PTHR10803:SF26">
    <property type="entry name" value="ANION TRANSPORTER ATPASE-RELATED"/>
    <property type="match status" value="1"/>
</dbReference>
<dbReference type="KEGG" id="afo:Afer_0237"/>
<name>C7M2G2_ACIFD</name>
<dbReference type="Gene3D" id="3.40.50.300">
    <property type="entry name" value="P-loop containing nucleotide triphosphate hydrolases"/>
    <property type="match status" value="1"/>
</dbReference>
<keyword evidence="3" id="KW-1185">Reference proteome</keyword>
<sequence length="353" mass="37729">MTTLTGALQPFETIVVVGAGGVGKTTTAAAIGALLASSRRTCVLTVDPARRLADALGLVGVGNDPVTVEVGSARFDVVMLDAQATFEAMVRRGANSPEQVAEVLSSPVYASLVSRLSGTQEYMAFERLWELRATGRYDVIVVDTPPAQWAIDFLHAPSRLARFLDNRVFRLLLRQPPLLLRPLALATRSLVRQIASVVGAQVVDDTIAFFQAFGGLEGAFRERATQTEELLASARTGYLLVTTIHEDAMAVAGRLRTALGELERDVRAVVVNRLPPDLGSLPSDPDAPPDLRRAAMGLLDARRGGLGRVRETLGPVDLLAVDDLAEPIASVEALGRLGARLGERELESASPEH</sequence>
<dbReference type="InterPro" id="IPR016300">
    <property type="entry name" value="ATPase_ArsA/GET3"/>
</dbReference>
<organism evidence="2 3">
    <name type="scientific">Acidimicrobium ferrooxidans (strain DSM 10331 / JCM 15462 / NBRC 103882 / ICP)</name>
    <dbReference type="NCBI Taxonomy" id="525909"/>
    <lineage>
        <taxon>Bacteria</taxon>
        <taxon>Bacillati</taxon>
        <taxon>Actinomycetota</taxon>
        <taxon>Acidimicrobiia</taxon>
        <taxon>Acidimicrobiales</taxon>
        <taxon>Acidimicrobiaceae</taxon>
        <taxon>Acidimicrobium</taxon>
    </lineage>
</organism>
<feature type="domain" description="ArsA/GET3 Anion-transporting ATPase-like" evidence="1">
    <location>
        <begin position="13"/>
        <end position="277"/>
    </location>
</feature>
<dbReference type="Pfam" id="PF02374">
    <property type="entry name" value="ArsA_ATPase"/>
    <property type="match status" value="1"/>
</dbReference>
<dbReference type="AlphaFoldDB" id="C7M2G2"/>
<dbReference type="Proteomes" id="UP000000771">
    <property type="component" value="Chromosome"/>
</dbReference>
<proteinExistence type="predicted"/>
<protein>
    <submittedName>
        <fullName evidence="2">Anion-transporting ATPase</fullName>
    </submittedName>
</protein>
<evidence type="ECO:0000313" key="2">
    <source>
        <dbReference type="EMBL" id="ACU53206.1"/>
    </source>
</evidence>
<reference evidence="2 3" key="1">
    <citation type="journal article" date="2009" name="Stand. Genomic Sci.">
        <title>Complete genome sequence of Acidimicrobium ferrooxidans type strain (ICP).</title>
        <authorList>
            <person name="Clum A."/>
            <person name="Nolan M."/>
            <person name="Lang E."/>
            <person name="Glavina Del Rio T."/>
            <person name="Tice H."/>
            <person name="Copeland A."/>
            <person name="Cheng J.F."/>
            <person name="Lucas S."/>
            <person name="Chen F."/>
            <person name="Bruce D."/>
            <person name="Goodwin L."/>
            <person name="Pitluck S."/>
            <person name="Ivanova N."/>
            <person name="Mavrommatis K."/>
            <person name="Mikhailova N."/>
            <person name="Pati A."/>
            <person name="Chen A."/>
            <person name="Palaniappan K."/>
            <person name="Goker M."/>
            <person name="Spring S."/>
            <person name="Land M."/>
            <person name="Hauser L."/>
            <person name="Chang Y.J."/>
            <person name="Jeffries C.C."/>
            <person name="Chain P."/>
            <person name="Bristow J."/>
            <person name="Eisen J.A."/>
            <person name="Markowitz V."/>
            <person name="Hugenholtz P."/>
            <person name="Kyrpides N.C."/>
            <person name="Klenk H.P."/>
            <person name="Lapidus A."/>
        </authorList>
    </citation>
    <scope>NUCLEOTIDE SEQUENCE [LARGE SCALE GENOMIC DNA]</scope>
    <source>
        <strain evidence="3">DSM 10331 / JCM 15462 / NBRC 103882 / ICP</strain>
    </source>
</reference>
<dbReference type="InterPro" id="IPR025723">
    <property type="entry name" value="ArsA/GET3_ATPase-like"/>
</dbReference>
<dbReference type="EMBL" id="CP001631">
    <property type="protein sequence ID" value="ACU53206.1"/>
    <property type="molecule type" value="Genomic_DNA"/>
</dbReference>
<evidence type="ECO:0000313" key="3">
    <source>
        <dbReference type="Proteomes" id="UP000000771"/>
    </source>
</evidence>
<dbReference type="HOGENOM" id="CLU_784420_0_0_11"/>
<dbReference type="OrthoDB" id="5490584at2"/>